<name>A0A089NX52_9HYPH</name>
<evidence type="ECO:0000259" key="3">
    <source>
        <dbReference type="Pfam" id="PF07804"/>
    </source>
</evidence>
<dbReference type="HOGENOM" id="CLU_076579_0_0_5"/>
<dbReference type="EMBL" id="CP003811">
    <property type="protein sequence ID" value="AIQ91155.1"/>
    <property type="molecule type" value="Genomic_DNA"/>
</dbReference>
<reference evidence="4 5" key="1">
    <citation type="journal article" date="2014" name="PLoS ONE">
        <title>Genome Information of Methylobacterium oryzae, a Plant-Probiotic Methylotroph in the Phyllosphere.</title>
        <authorList>
            <person name="Kwak M.J."/>
            <person name="Jeong H."/>
            <person name="Madhaiyan M."/>
            <person name="Lee Y."/>
            <person name="Sa T.M."/>
            <person name="Oh T.K."/>
            <person name="Kim J.F."/>
        </authorList>
    </citation>
    <scope>NUCLEOTIDE SEQUENCE [LARGE SCALE GENOMIC DNA]</scope>
    <source>
        <strain evidence="4 5">CBMB20</strain>
    </source>
</reference>
<dbReference type="KEGG" id="mor:MOC_3400"/>
<sequence>MYTVFDLAGLSSDRPEMLGTKEKFWFKPIEDGGEPGRFHLFKIGRPGTGENWAEKIACEIAKRIGMPCADYELAMHEGKQGIISPLFIPEDANLVTANYLIARVVNGYDGEKRFNQFEYRLHVVLNLLHRSAIKRPMECGAQFGNFTSVEMFIGYLFFDALIGNTDRHHENWGVVLHGDPISFYLAPTYDHASSLGRNETDAKRDLRLNTRDQRATVEAYASKARSAFFGPEGTTKPLLHREVIAYINRNNPTIARFWSAAVCGVSDGEIMEMFNKIDPSFISKLAVDFAMRVLQYNRNMIREICDAS</sequence>
<evidence type="ECO:0000256" key="2">
    <source>
        <dbReference type="ARBA" id="ARBA00022777"/>
    </source>
</evidence>
<organism evidence="4 5">
    <name type="scientific">Methylobacterium oryzae CBMB20</name>
    <dbReference type="NCBI Taxonomy" id="693986"/>
    <lineage>
        <taxon>Bacteria</taxon>
        <taxon>Pseudomonadati</taxon>
        <taxon>Pseudomonadota</taxon>
        <taxon>Alphaproteobacteria</taxon>
        <taxon>Hyphomicrobiales</taxon>
        <taxon>Methylobacteriaceae</taxon>
        <taxon>Methylobacterium</taxon>
    </lineage>
</organism>
<dbReference type="Gene3D" id="1.10.1070.20">
    <property type="match status" value="1"/>
</dbReference>
<evidence type="ECO:0000313" key="4">
    <source>
        <dbReference type="EMBL" id="AIQ91155.1"/>
    </source>
</evidence>
<proteinExistence type="predicted"/>
<dbReference type="Proteomes" id="UP000029492">
    <property type="component" value="Chromosome"/>
</dbReference>
<evidence type="ECO:0000313" key="5">
    <source>
        <dbReference type="Proteomes" id="UP000029492"/>
    </source>
</evidence>
<gene>
    <name evidence="4" type="ORF">MOC_3400</name>
</gene>
<evidence type="ECO:0000256" key="1">
    <source>
        <dbReference type="ARBA" id="ARBA00022679"/>
    </source>
</evidence>
<protein>
    <submittedName>
        <fullName evidence="4">Protein of unassigned function</fullName>
    </submittedName>
</protein>
<dbReference type="AlphaFoldDB" id="A0A089NX52"/>
<dbReference type="eggNOG" id="COG3550">
    <property type="taxonomic scope" value="Bacteria"/>
</dbReference>
<dbReference type="GO" id="GO:0016301">
    <property type="term" value="F:kinase activity"/>
    <property type="evidence" value="ECO:0007669"/>
    <property type="project" value="UniProtKB-KW"/>
</dbReference>
<accession>A0A089NX52</accession>
<dbReference type="InterPro" id="IPR012893">
    <property type="entry name" value="HipA-like_C"/>
</dbReference>
<keyword evidence="1" id="KW-0808">Transferase</keyword>
<feature type="domain" description="HipA-like C-terminal" evidence="3">
    <location>
        <begin position="19"/>
        <end position="219"/>
    </location>
</feature>
<dbReference type="RefSeq" id="WP_148311240.1">
    <property type="nucleotide sequence ID" value="NZ_CP003811.1"/>
</dbReference>
<keyword evidence="2" id="KW-0418">Kinase</keyword>
<keyword evidence="5" id="KW-1185">Reference proteome</keyword>
<dbReference type="Pfam" id="PF07804">
    <property type="entry name" value="HipA_C"/>
    <property type="match status" value="1"/>
</dbReference>
<dbReference type="STRING" id="693986.MOC_3400"/>